<dbReference type="EMBL" id="JAJCQG010000038">
    <property type="protein sequence ID" value="MCB7281834.1"/>
    <property type="molecule type" value="Genomic_DNA"/>
</dbReference>
<evidence type="ECO:0000313" key="2">
    <source>
        <dbReference type="EMBL" id="MDU0240267.1"/>
    </source>
</evidence>
<dbReference type="Proteomes" id="UP000283429">
    <property type="component" value="Unassembled WGS sequence"/>
</dbReference>
<dbReference type="EMBL" id="QSAI01000001">
    <property type="protein sequence ID" value="RGW50843.1"/>
    <property type="molecule type" value="Genomic_DNA"/>
</dbReference>
<evidence type="ECO:0000313" key="4">
    <source>
        <dbReference type="EMBL" id="RGW50843.1"/>
    </source>
</evidence>
<dbReference type="InterPro" id="IPR000836">
    <property type="entry name" value="PRTase_dom"/>
</dbReference>
<dbReference type="AlphaFoldDB" id="A0A3E4HHM9"/>
<accession>A0A3E4HHM9</accession>
<dbReference type="Proteomes" id="UP000261003">
    <property type="component" value="Unassembled WGS sequence"/>
</dbReference>
<dbReference type="Proteomes" id="UP001181239">
    <property type="component" value="Unassembled WGS sequence"/>
</dbReference>
<reference evidence="6 7" key="1">
    <citation type="submission" date="2018-08" db="EMBL/GenBank/DDBJ databases">
        <title>A genome reference for cultivated species of the human gut microbiota.</title>
        <authorList>
            <person name="Zou Y."/>
            <person name="Xue W."/>
            <person name="Luo G."/>
        </authorList>
    </citation>
    <scope>NUCLEOTIDE SEQUENCE [LARGE SCALE GENOMIC DNA]</scope>
    <source>
        <strain evidence="4 8">AF12-25</strain>
        <strain evidence="5 7">AM30-40</strain>
        <strain evidence="3 6">OM08-13BH</strain>
    </source>
</reference>
<protein>
    <submittedName>
        <fullName evidence="3">Ribonucleotide-diphosphate reductase subunit alpha</fullName>
    </submittedName>
</protein>
<dbReference type="InterPro" id="IPR029057">
    <property type="entry name" value="PRTase-like"/>
</dbReference>
<evidence type="ECO:0000313" key="6">
    <source>
        <dbReference type="Proteomes" id="UP000261003"/>
    </source>
</evidence>
<dbReference type="EMBL" id="QSJM01000086">
    <property type="protein sequence ID" value="RHD72111.1"/>
    <property type="molecule type" value="Genomic_DNA"/>
</dbReference>
<evidence type="ECO:0000313" key="8">
    <source>
        <dbReference type="Proteomes" id="UP000285469"/>
    </source>
</evidence>
<dbReference type="RefSeq" id="WP_004312124.1">
    <property type="nucleotide sequence ID" value="NZ_CAXTCG010000160.1"/>
</dbReference>
<proteinExistence type="predicted"/>
<evidence type="ECO:0000313" key="7">
    <source>
        <dbReference type="Proteomes" id="UP000283429"/>
    </source>
</evidence>
<dbReference type="GeneID" id="60062355"/>
<dbReference type="EMBL" id="QSTG01000006">
    <property type="protein sequence ID" value="RGM46040.1"/>
    <property type="molecule type" value="Genomic_DNA"/>
</dbReference>
<reference evidence="1" key="2">
    <citation type="submission" date="2021-10" db="EMBL/GenBank/DDBJ databases">
        <title>Collection of gut derived symbiotic bacterial strains cultured from healthy donors.</title>
        <authorList>
            <person name="Lin H."/>
            <person name="Littmann E."/>
            <person name="Kohout C."/>
            <person name="Pamer E.G."/>
        </authorList>
    </citation>
    <scope>NUCLEOTIDE SEQUENCE</scope>
    <source>
        <strain evidence="1">DFI.1.167</strain>
    </source>
</reference>
<sequence>MNTVNVYIKGQEDKELISFLRYFPSRIKNIGMDAVFDRQIVYDYKDGRNHLEVAKCVAKFLVKKFGRKICNVVFSCIPASSPERNEMRNRHFSELVCKFSGAIDGFSHVSVIGERTAVHGTKIKKEERAKRINEQNNIEIDADFFKNKEVCIWDDVVTTGASFNAYVSQLEQAGAHVTNGIFLAKTSYKYVLK</sequence>
<dbReference type="EMBL" id="JAWDET010000006">
    <property type="protein sequence ID" value="MDU0240267.1"/>
    <property type="molecule type" value="Genomic_DNA"/>
</dbReference>
<dbReference type="Proteomes" id="UP001199363">
    <property type="component" value="Unassembled WGS sequence"/>
</dbReference>
<dbReference type="Proteomes" id="UP000285469">
    <property type="component" value="Unassembled WGS sequence"/>
</dbReference>
<reference evidence="2" key="3">
    <citation type="submission" date="2023-10" db="EMBL/GenBank/DDBJ databases">
        <title>Genome of Potential pathogenic bacteria in Crohn's disease.</title>
        <authorList>
            <person name="Rodriguez-Palacios A."/>
        </authorList>
    </citation>
    <scope>NUCLEOTIDE SEQUENCE</scope>
    <source>
        <strain evidence="2">CavFT-hAR11</strain>
    </source>
</reference>
<evidence type="ECO:0000313" key="5">
    <source>
        <dbReference type="EMBL" id="RHD72111.1"/>
    </source>
</evidence>
<dbReference type="SUPFAM" id="SSF53271">
    <property type="entry name" value="PRTase-like"/>
    <property type="match status" value="1"/>
</dbReference>
<dbReference type="Gene3D" id="3.40.50.2020">
    <property type="match status" value="1"/>
</dbReference>
<evidence type="ECO:0000313" key="1">
    <source>
        <dbReference type="EMBL" id="MCB7281834.1"/>
    </source>
</evidence>
<evidence type="ECO:0000313" key="3">
    <source>
        <dbReference type="EMBL" id="RGM46040.1"/>
    </source>
</evidence>
<name>A0A3E4HHM9_PHOVU</name>
<comment type="caution">
    <text evidence="3">The sequence shown here is derived from an EMBL/GenBank/DDBJ whole genome shotgun (WGS) entry which is preliminary data.</text>
</comment>
<dbReference type="CDD" id="cd06223">
    <property type="entry name" value="PRTases_typeI"/>
    <property type="match status" value="1"/>
</dbReference>
<gene>
    <name evidence="5" type="ORF">DW783_20375</name>
    <name evidence="4" type="ORF">DWV70_00225</name>
    <name evidence="3" type="ORF">DXC16_05730</name>
    <name evidence="1" type="ORF">LI282_12405</name>
    <name evidence="2" type="ORF">RVH43_06425</name>
</gene>
<organism evidence="3 6">
    <name type="scientific">Phocaeicola vulgatus</name>
    <name type="common">Bacteroides vulgatus</name>
    <dbReference type="NCBI Taxonomy" id="821"/>
    <lineage>
        <taxon>Bacteria</taxon>
        <taxon>Pseudomonadati</taxon>
        <taxon>Bacteroidota</taxon>
        <taxon>Bacteroidia</taxon>
        <taxon>Bacteroidales</taxon>
        <taxon>Bacteroidaceae</taxon>
        <taxon>Phocaeicola</taxon>
    </lineage>
</organism>